<dbReference type="EMBL" id="JBHRTB010000010">
    <property type="protein sequence ID" value="MFC3143112.1"/>
    <property type="molecule type" value="Genomic_DNA"/>
</dbReference>
<accession>A0ABV7GVJ1</accession>
<evidence type="ECO:0000313" key="4">
    <source>
        <dbReference type="Proteomes" id="UP001595632"/>
    </source>
</evidence>
<name>A0ABV7GVJ1_9RHOB</name>
<keyword evidence="4" id="KW-1185">Reference proteome</keyword>
<proteinExistence type="predicted"/>
<feature type="transmembrane region" description="Helical" evidence="1">
    <location>
        <begin position="64"/>
        <end position="84"/>
    </location>
</feature>
<sequence length="279" mass="30350">MTYSRFALMIFASTVIMFGLMYLNTYAFKHIFFSETRAYMAIVMGSTMAFVMMAFMVSMYPSRAMNLAIFTGSVMVFAISLWLVRSQVTVNGVSYMRAMIPHHSIAIMTSERAGIEDARVRKMADGIIDAQNKEISEMRALIADVAGGNLVSEVYRDPPARPGSLEDALNNTLLSTLDPAPLTAEEATEAMPEGDTCVFRRTRSEAPVLIASSDGSAAVAKLNGIILTLESGSAEGTYASDGLSMTVEPVDTMRSDSLLTFRLNPGPEAIYRGFWSCSG</sequence>
<reference evidence="4" key="1">
    <citation type="journal article" date="2019" name="Int. J. Syst. Evol. Microbiol.">
        <title>The Global Catalogue of Microorganisms (GCM) 10K type strain sequencing project: providing services to taxonomists for standard genome sequencing and annotation.</title>
        <authorList>
            <consortium name="The Broad Institute Genomics Platform"/>
            <consortium name="The Broad Institute Genome Sequencing Center for Infectious Disease"/>
            <person name="Wu L."/>
            <person name="Ma J."/>
        </authorList>
    </citation>
    <scope>NUCLEOTIDE SEQUENCE [LARGE SCALE GENOMIC DNA]</scope>
    <source>
        <strain evidence="4">KCTC 52366</strain>
    </source>
</reference>
<protein>
    <submittedName>
        <fullName evidence="3">DUF305 domain-containing protein</fullName>
    </submittedName>
</protein>
<organism evidence="3 4">
    <name type="scientific">Psychromarinibacter halotolerans</name>
    <dbReference type="NCBI Taxonomy" id="1775175"/>
    <lineage>
        <taxon>Bacteria</taxon>
        <taxon>Pseudomonadati</taxon>
        <taxon>Pseudomonadota</taxon>
        <taxon>Alphaproteobacteria</taxon>
        <taxon>Rhodobacterales</taxon>
        <taxon>Paracoccaceae</taxon>
        <taxon>Psychromarinibacter</taxon>
    </lineage>
</organism>
<gene>
    <name evidence="3" type="ORF">ACFOGP_10350</name>
</gene>
<keyword evidence="1" id="KW-0472">Membrane</keyword>
<dbReference type="InterPro" id="IPR012347">
    <property type="entry name" value="Ferritin-like"/>
</dbReference>
<evidence type="ECO:0000259" key="2">
    <source>
        <dbReference type="Pfam" id="PF03713"/>
    </source>
</evidence>
<feature type="transmembrane region" description="Helical" evidence="1">
    <location>
        <begin position="6"/>
        <end position="26"/>
    </location>
</feature>
<dbReference type="Proteomes" id="UP001595632">
    <property type="component" value="Unassembled WGS sequence"/>
</dbReference>
<feature type="domain" description="DUF305" evidence="2">
    <location>
        <begin position="93"/>
        <end position="142"/>
    </location>
</feature>
<dbReference type="Pfam" id="PF03713">
    <property type="entry name" value="DUF305"/>
    <property type="match status" value="1"/>
</dbReference>
<keyword evidence="1" id="KW-1133">Transmembrane helix</keyword>
<dbReference type="Gene3D" id="1.20.1260.10">
    <property type="match status" value="1"/>
</dbReference>
<keyword evidence="1" id="KW-0812">Transmembrane</keyword>
<dbReference type="InterPro" id="IPR005183">
    <property type="entry name" value="DUF305_CopM-like"/>
</dbReference>
<comment type="caution">
    <text evidence="3">The sequence shown here is derived from an EMBL/GenBank/DDBJ whole genome shotgun (WGS) entry which is preliminary data.</text>
</comment>
<dbReference type="RefSeq" id="WP_275633090.1">
    <property type="nucleotide sequence ID" value="NZ_JARGYD010000004.1"/>
</dbReference>
<evidence type="ECO:0000313" key="3">
    <source>
        <dbReference type="EMBL" id="MFC3143112.1"/>
    </source>
</evidence>
<feature type="transmembrane region" description="Helical" evidence="1">
    <location>
        <begin position="38"/>
        <end position="58"/>
    </location>
</feature>
<evidence type="ECO:0000256" key="1">
    <source>
        <dbReference type="SAM" id="Phobius"/>
    </source>
</evidence>